<accession>A0A699QTB2</accession>
<evidence type="ECO:0000313" key="1">
    <source>
        <dbReference type="EMBL" id="GFC72639.1"/>
    </source>
</evidence>
<protein>
    <submittedName>
        <fullName evidence="1">Uncharacterized protein</fullName>
    </submittedName>
</protein>
<gene>
    <name evidence="1" type="ORF">Tci_844609</name>
</gene>
<dbReference type="EMBL" id="BKCJ011038810">
    <property type="protein sequence ID" value="GFC72639.1"/>
    <property type="molecule type" value="Genomic_DNA"/>
</dbReference>
<name>A0A699QTB2_TANCI</name>
<reference evidence="1" key="1">
    <citation type="journal article" date="2019" name="Sci. Rep.">
        <title>Draft genome of Tanacetum cinerariifolium, the natural source of mosquito coil.</title>
        <authorList>
            <person name="Yamashiro T."/>
            <person name="Shiraishi A."/>
            <person name="Satake H."/>
            <person name="Nakayama K."/>
        </authorList>
    </citation>
    <scope>NUCLEOTIDE SEQUENCE</scope>
</reference>
<proteinExistence type="predicted"/>
<sequence>EEEVYVCQPLGFEDLDHPDKVTKWSRHFMVYNRLLKLGKSASTPIDTEKPLLKDPDGDDVNVHIYRSMIDSLMYLTSSRPEL</sequence>
<comment type="caution">
    <text evidence="1">The sequence shown here is derived from an EMBL/GenBank/DDBJ whole genome shotgun (WGS) entry which is preliminary data.</text>
</comment>
<dbReference type="AlphaFoldDB" id="A0A699QTB2"/>
<feature type="non-terminal residue" evidence="1">
    <location>
        <position position="1"/>
    </location>
</feature>
<organism evidence="1">
    <name type="scientific">Tanacetum cinerariifolium</name>
    <name type="common">Dalmatian daisy</name>
    <name type="synonym">Chrysanthemum cinerariifolium</name>
    <dbReference type="NCBI Taxonomy" id="118510"/>
    <lineage>
        <taxon>Eukaryota</taxon>
        <taxon>Viridiplantae</taxon>
        <taxon>Streptophyta</taxon>
        <taxon>Embryophyta</taxon>
        <taxon>Tracheophyta</taxon>
        <taxon>Spermatophyta</taxon>
        <taxon>Magnoliopsida</taxon>
        <taxon>eudicotyledons</taxon>
        <taxon>Gunneridae</taxon>
        <taxon>Pentapetalae</taxon>
        <taxon>asterids</taxon>
        <taxon>campanulids</taxon>
        <taxon>Asterales</taxon>
        <taxon>Asteraceae</taxon>
        <taxon>Asteroideae</taxon>
        <taxon>Anthemideae</taxon>
        <taxon>Anthemidinae</taxon>
        <taxon>Tanacetum</taxon>
    </lineage>
</organism>